<reference evidence="10 11" key="1">
    <citation type="submission" date="2022-04" db="EMBL/GenBank/DDBJ databases">
        <title>Spirosoma sp. strain RP8 genome sequencing and assembly.</title>
        <authorList>
            <person name="Jung Y."/>
        </authorList>
    </citation>
    <scope>NUCLEOTIDE SEQUENCE [LARGE SCALE GENOMIC DNA]</scope>
    <source>
        <strain evidence="10 11">RP8</strain>
    </source>
</reference>
<dbReference type="InterPro" id="IPR051395">
    <property type="entry name" value="Cytochrome_c_Peroxidase/MauG"/>
</dbReference>
<dbReference type="InterPro" id="IPR036909">
    <property type="entry name" value="Cyt_c-like_dom_sf"/>
</dbReference>
<evidence type="ECO:0000256" key="3">
    <source>
        <dbReference type="ARBA" id="ARBA00022723"/>
    </source>
</evidence>
<dbReference type="Pfam" id="PF03150">
    <property type="entry name" value="CCP_MauG"/>
    <property type="match status" value="1"/>
</dbReference>
<comment type="subcellular location">
    <subcellularLocation>
        <location evidence="1">Cell envelope</location>
    </subcellularLocation>
</comment>
<name>A0ABT0HNF8_9BACT</name>
<dbReference type="Gene3D" id="1.10.760.10">
    <property type="entry name" value="Cytochrome c-like domain"/>
    <property type="match status" value="2"/>
</dbReference>
<dbReference type="InterPro" id="IPR004852">
    <property type="entry name" value="Di-haem_cyt_c_peroxidsae"/>
</dbReference>
<feature type="compositionally biased region" description="Polar residues" evidence="7">
    <location>
        <begin position="437"/>
        <end position="457"/>
    </location>
</feature>
<dbReference type="RefSeq" id="WP_248478259.1">
    <property type="nucleotide sequence ID" value="NZ_JALPRF010000003.1"/>
</dbReference>
<evidence type="ECO:0000256" key="8">
    <source>
        <dbReference type="SAM" id="SignalP"/>
    </source>
</evidence>
<feature type="chain" id="PRO_5045130452" evidence="8">
    <location>
        <begin position="30"/>
        <end position="457"/>
    </location>
</feature>
<dbReference type="PROSITE" id="PS51007">
    <property type="entry name" value="CYTC"/>
    <property type="match status" value="1"/>
</dbReference>
<evidence type="ECO:0000256" key="1">
    <source>
        <dbReference type="ARBA" id="ARBA00004196"/>
    </source>
</evidence>
<evidence type="ECO:0000313" key="11">
    <source>
        <dbReference type="Proteomes" id="UP001202180"/>
    </source>
</evidence>
<keyword evidence="10" id="KW-0575">Peroxidase</keyword>
<dbReference type="SUPFAM" id="SSF46626">
    <property type="entry name" value="Cytochrome c"/>
    <property type="match status" value="2"/>
</dbReference>
<dbReference type="GO" id="GO:0004601">
    <property type="term" value="F:peroxidase activity"/>
    <property type="evidence" value="ECO:0007669"/>
    <property type="project" value="UniProtKB-KW"/>
</dbReference>
<evidence type="ECO:0000313" key="10">
    <source>
        <dbReference type="EMBL" id="MCK8493662.1"/>
    </source>
</evidence>
<evidence type="ECO:0000256" key="5">
    <source>
        <dbReference type="ARBA" id="ARBA00023004"/>
    </source>
</evidence>
<comment type="caution">
    <text evidence="10">The sequence shown here is derived from an EMBL/GenBank/DDBJ whole genome shotgun (WGS) entry which is preliminary data.</text>
</comment>
<evidence type="ECO:0000256" key="7">
    <source>
        <dbReference type="SAM" id="MobiDB-lite"/>
    </source>
</evidence>
<evidence type="ECO:0000256" key="4">
    <source>
        <dbReference type="ARBA" id="ARBA00023002"/>
    </source>
</evidence>
<accession>A0ABT0HNF8</accession>
<feature type="signal peptide" evidence="8">
    <location>
        <begin position="1"/>
        <end position="29"/>
    </location>
</feature>
<keyword evidence="4" id="KW-0560">Oxidoreductase</keyword>
<dbReference type="PROSITE" id="PS51257">
    <property type="entry name" value="PROKAR_LIPOPROTEIN"/>
    <property type="match status" value="1"/>
</dbReference>
<keyword evidence="3 6" id="KW-0479">Metal-binding</keyword>
<evidence type="ECO:0000256" key="6">
    <source>
        <dbReference type="PROSITE-ProRule" id="PRU00433"/>
    </source>
</evidence>
<evidence type="ECO:0000256" key="2">
    <source>
        <dbReference type="ARBA" id="ARBA00022617"/>
    </source>
</evidence>
<evidence type="ECO:0000259" key="9">
    <source>
        <dbReference type="PROSITE" id="PS51007"/>
    </source>
</evidence>
<proteinExistence type="predicted"/>
<feature type="region of interest" description="Disordered" evidence="7">
    <location>
        <begin position="436"/>
        <end position="457"/>
    </location>
</feature>
<dbReference type="Proteomes" id="UP001202180">
    <property type="component" value="Unassembled WGS sequence"/>
</dbReference>
<dbReference type="PANTHER" id="PTHR30600">
    <property type="entry name" value="CYTOCHROME C PEROXIDASE-RELATED"/>
    <property type="match status" value="1"/>
</dbReference>
<organism evidence="10 11">
    <name type="scientific">Spirosoma liriopis</name>
    <dbReference type="NCBI Taxonomy" id="2937440"/>
    <lineage>
        <taxon>Bacteria</taxon>
        <taxon>Pseudomonadati</taxon>
        <taxon>Bacteroidota</taxon>
        <taxon>Cytophagia</taxon>
        <taxon>Cytophagales</taxon>
        <taxon>Cytophagaceae</taxon>
        <taxon>Spirosoma</taxon>
    </lineage>
</organism>
<gene>
    <name evidence="10" type="ORF">M0L20_17480</name>
</gene>
<keyword evidence="8" id="KW-0732">Signal</keyword>
<sequence>MKYIIYQASCWVSTALLFLLASCHPQVDALQKGPLDDKLEALLKQTSNNIGNDFFRLPESTEYDQIPQDPRNPLSDAKVNLGKLLFHETALGRKPVRLIGFGTYSCSSCHNAKAGFQACLPQGMGEGGEGFGVDGKGRRRNARYEPDEIDALPLRPPTTLNVAFQTNMLWAGRLGATHANVGTETFWAVGTPMEKNKLGFQGVETESIAAQDVHRLDMRASAFQGNHTYRQLFQLAFKDNWTNDYQTKINAGLAIAAYTRTALTNKAPFQLWLRGNVQAMTDEQKQGAILFFGKAGCVRCHTGPALNSMRFYSLGMNSLRNGTLGEFHIVKADPSLSDHKGRGGFTGKVADMYKFKVPQLYNLKDSPFYGHGGSFTSLEAIVDYLNKAIPENKEVPVAQLATEFKPLNLTASEQTYLVTFLRDGLRDPDLRRYAPSSLPSGQCFPNNDQASRQDLGF</sequence>
<keyword evidence="5 6" id="KW-0408">Iron</keyword>
<keyword evidence="2 6" id="KW-0349">Heme</keyword>
<protein>
    <submittedName>
        <fullName evidence="10">Cytochrome-c peroxidase</fullName>
    </submittedName>
</protein>
<dbReference type="EMBL" id="JALPRF010000003">
    <property type="protein sequence ID" value="MCK8493662.1"/>
    <property type="molecule type" value="Genomic_DNA"/>
</dbReference>
<feature type="domain" description="Cytochrome c" evidence="9">
    <location>
        <begin position="282"/>
        <end position="425"/>
    </location>
</feature>
<dbReference type="InterPro" id="IPR009056">
    <property type="entry name" value="Cyt_c-like_dom"/>
</dbReference>
<keyword evidence="11" id="KW-1185">Reference proteome</keyword>